<evidence type="ECO:0000313" key="5">
    <source>
        <dbReference type="WBParaSite" id="SVE_1184700.2"/>
    </source>
</evidence>
<dbReference type="GO" id="GO:0005634">
    <property type="term" value="C:nucleus"/>
    <property type="evidence" value="ECO:0007669"/>
    <property type="project" value="TreeGrafter"/>
</dbReference>
<evidence type="ECO:0000259" key="3">
    <source>
        <dbReference type="PROSITE" id="PS50157"/>
    </source>
</evidence>
<dbReference type="AlphaFoldDB" id="A0A0K0FQJ0"/>
<keyword evidence="4" id="KW-1185">Reference proteome</keyword>
<dbReference type="GO" id="GO:0006355">
    <property type="term" value="P:regulation of DNA-templated transcription"/>
    <property type="evidence" value="ECO:0007669"/>
    <property type="project" value="TreeGrafter"/>
</dbReference>
<dbReference type="Proteomes" id="UP000035680">
    <property type="component" value="Unassembled WGS sequence"/>
</dbReference>
<feature type="domain" description="C2H2-type" evidence="3">
    <location>
        <begin position="261"/>
        <end position="289"/>
    </location>
</feature>
<dbReference type="InterPro" id="IPR040436">
    <property type="entry name" value="Disconnected-like"/>
</dbReference>
<keyword evidence="1" id="KW-0862">Zinc</keyword>
<protein>
    <submittedName>
        <fullName evidence="5">C2H2-type domain-containing protein</fullName>
    </submittedName>
</protein>
<dbReference type="PROSITE" id="PS00028">
    <property type="entry name" value="ZINC_FINGER_C2H2_1"/>
    <property type="match status" value="1"/>
</dbReference>
<feature type="region of interest" description="Disordered" evidence="2">
    <location>
        <begin position="406"/>
        <end position="429"/>
    </location>
</feature>
<accession>A0A0K0FQJ0</accession>
<keyword evidence="1" id="KW-0479">Metal-binding</keyword>
<keyword evidence="1" id="KW-0863">Zinc-finger</keyword>
<name>A0A0K0FQJ0_STRVS</name>
<dbReference type="PROSITE" id="PS50157">
    <property type="entry name" value="ZINC_FINGER_C2H2_2"/>
    <property type="match status" value="1"/>
</dbReference>
<dbReference type="InterPro" id="IPR013087">
    <property type="entry name" value="Znf_C2H2_type"/>
</dbReference>
<evidence type="ECO:0000313" key="4">
    <source>
        <dbReference type="Proteomes" id="UP000035680"/>
    </source>
</evidence>
<reference evidence="5" key="2">
    <citation type="submission" date="2015-08" db="UniProtKB">
        <authorList>
            <consortium name="WormBaseParasite"/>
        </authorList>
    </citation>
    <scope>IDENTIFICATION</scope>
</reference>
<dbReference type="WBParaSite" id="SVE_1184700.2">
    <property type="protein sequence ID" value="SVE_1184700.2"/>
    <property type="gene ID" value="SVE_1184700"/>
</dbReference>
<sequence>MVDVPTTSDGSKSPLSNDLMEAQLSDQIEPYLFTSLFQSHVLPVRLKILYDTVLDRISLKKKLALLKTFGWTLEDYERGYIKEVIMTNQSLGNFNIPSLQNELNTMQRFGLDFNHASTLIEQFKNSFMPSIFQNCSLNNSNNTNNLNIINQTIESFKKQDNDGVSVGTSISNKSETINHPKNTDTHPLVSSLPNTPNLLMDVKNNTPFQISSTIKNDTSKVKSPINDEIKGELNKILSSRLVPSSREGRGSSYGKSNKKRVQCLQCLKTFCDKGALKIHTSAVHLKEMHKCTVNGCAMMFSSRRSRNRHSANPNPKLHINTAIHPRSVMQMVTPRLSIPKNLSTNDFKKNKIHKFLNITSPMDTSTTPSLLNIPSTDLFLQTHLNNNNSNKNNNCLKQQDKILTPEASPKENKPDLHHHHQQPSNTCNNGGIFGNINNIFLPTTNFLNFKHSMNVSLNHSQGGILSHQSITPLSTIIPPTTTPNTTNNIFTDLQKAEELRKVLAGNNQMTDDGSINKAITMERRENLVDLMRRLQYTSLHTEIFKQ</sequence>
<dbReference type="PANTHER" id="PTHR15021">
    <property type="entry name" value="DISCONNECTED-RELATED"/>
    <property type="match status" value="1"/>
</dbReference>
<reference evidence="4" key="1">
    <citation type="submission" date="2014-07" db="EMBL/GenBank/DDBJ databases">
        <authorList>
            <person name="Martin A.A"/>
            <person name="De Silva N."/>
        </authorList>
    </citation>
    <scope>NUCLEOTIDE SEQUENCE</scope>
</reference>
<dbReference type="GO" id="GO:0008270">
    <property type="term" value="F:zinc ion binding"/>
    <property type="evidence" value="ECO:0007669"/>
    <property type="project" value="UniProtKB-KW"/>
</dbReference>
<organism evidence="4 5">
    <name type="scientific">Strongyloides venezuelensis</name>
    <name type="common">Threadworm</name>
    <dbReference type="NCBI Taxonomy" id="75913"/>
    <lineage>
        <taxon>Eukaryota</taxon>
        <taxon>Metazoa</taxon>
        <taxon>Ecdysozoa</taxon>
        <taxon>Nematoda</taxon>
        <taxon>Chromadorea</taxon>
        <taxon>Rhabditida</taxon>
        <taxon>Tylenchina</taxon>
        <taxon>Panagrolaimomorpha</taxon>
        <taxon>Strongyloidoidea</taxon>
        <taxon>Strongyloididae</taxon>
        <taxon>Strongyloides</taxon>
    </lineage>
</organism>
<evidence type="ECO:0000256" key="2">
    <source>
        <dbReference type="SAM" id="MobiDB-lite"/>
    </source>
</evidence>
<dbReference type="PANTHER" id="PTHR15021:SF0">
    <property type="entry name" value="DISCO-RELATED, ISOFORM A-RELATED"/>
    <property type="match status" value="1"/>
</dbReference>
<evidence type="ECO:0000256" key="1">
    <source>
        <dbReference type="PROSITE-ProRule" id="PRU00042"/>
    </source>
</evidence>
<proteinExistence type="predicted"/>
<dbReference type="SMART" id="SM00355">
    <property type="entry name" value="ZnF_C2H2"/>
    <property type="match status" value="2"/>
</dbReference>
<dbReference type="Gene3D" id="3.30.160.60">
    <property type="entry name" value="Classic Zinc Finger"/>
    <property type="match status" value="1"/>
</dbReference>